<sequence length="139" mass="16186">MSYQEIHELFVICDECHTRLSVDDATYEGADNEAADHGWQCDELQGRHYCPLHWHVECHDCDITDSGAPDELEAAGWHIDRDYPCDSLCPNHRHLACRECRKWDVGPLHRLEYEGWQVNADDFKKSLCPECVKNKKETK</sequence>
<proteinExistence type="predicted"/>
<evidence type="ECO:0000313" key="1">
    <source>
        <dbReference type="EMBL" id="CUN93207.1"/>
    </source>
</evidence>
<dbReference type="PATRIC" id="fig|1680.5.peg.772"/>
<reference evidence="1 2" key="1">
    <citation type="submission" date="2015-09" db="EMBL/GenBank/DDBJ databases">
        <authorList>
            <consortium name="Pathogen Informatics"/>
        </authorList>
    </citation>
    <scope>NUCLEOTIDE SEQUENCE [LARGE SCALE GENOMIC DNA]</scope>
    <source>
        <strain evidence="1 2">2789STDY5608824</strain>
    </source>
</reference>
<dbReference type="Proteomes" id="UP000095647">
    <property type="component" value="Unassembled WGS sequence"/>
</dbReference>
<name>A0A0B5BGU5_BIFAD</name>
<dbReference type="EMBL" id="CYYI01000006">
    <property type="protein sequence ID" value="CUN93207.1"/>
    <property type="molecule type" value="Genomic_DNA"/>
</dbReference>
<accession>A0A0B5BGU5</accession>
<gene>
    <name evidence="1" type="ORF">ERS852382_01709</name>
</gene>
<dbReference type="KEGG" id="bado:BBMN23_0770"/>
<dbReference type="RefSeq" id="WP_039775011.1">
    <property type="nucleotide sequence ID" value="NZ_CP010437.1"/>
</dbReference>
<organism evidence="1 2">
    <name type="scientific">Bifidobacterium adolescentis</name>
    <dbReference type="NCBI Taxonomy" id="1680"/>
    <lineage>
        <taxon>Bacteria</taxon>
        <taxon>Bacillati</taxon>
        <taxon>Actinomycetota</taxon>
        <taxon>Actinomycetes</taxon>
        <taxon>Bifidobacteriales</taxon>
        <taxon>Bifidobacteriaceae</taxon>
        <taxon>Bifidobacterium</taxon>
    </lineage>
</organism>
<protein>
    <submittedName>
        <fullName evidence="1">Uncharacterized protein</fullName>
    </submittedName>
</protein>
<evidence type="ECO:0000313" key="2">
    <source>
        <dbReference type="Proteomes" id="UP000095647"/>
    </source>
</evidence>
<dbReference type="AlphaFoldDB" id="A0A0B5BGU5"/>